<feature type="compositionally biased region" description="Basic and acidic residues" evidence="2">
    <location>
        <begin position="47"/>
        <end position="57"/>
    </location>
</feature>
<reference evidence="4 5" key="1">
    <citation type="submission" date="2019-02" db="EMBL/GenBank/DDBJ databases">
        <title>Sequencing the genomes of 1000 actinobacteria strains.</title>
        <authorList>
            <person name="Klenk H.-P."/>
        </authorList>
    </citation>
    <scope>NUCLEOTIDE SEQUENCE [LARGE SCALE GENOMIC DNA]</scope>
    <source>
        <strain evidence="4 5">DSM 45779</strain>
    </source>
</reference>
<dbReference type="InterPro" id="IPR008462">
    <property type="entry name" value="CsbD"/>
</dbReference>
<evidence type="ECO:0000313" key="4">
    <source>
        <dbReference type="EMBL" id="RZT87742.1"/>
    </source>
</evidence>
<feature type="compositionally biased region" description="Basic and acidic residues" evidence="2">
    <location>
        <begin position="1"/>
        <end position="22"/>
    </location>
</feature>
<dbReference type="SUPFAM" id="SSF69047">
    <property type="entry name" value="Hypothetical protein YjbJ"/>
    <property type="match status" value="1"/>
</dbReference>
<evidence type="ECO:0000313" key="5">
    <source>
        <dbReference type="Proteomes" id="UP000291591"/>
    </source>
</evidence>
<proteinExistence type="inferred from homology"/>
<dbReference type="OrthoDB" id="2143260at2"/>
<protein>
    <submittedName>
        <fullName evidence="4">CsbD-like protein</fullName>
    </submittedName>
</protein>
<name>A0A4Q7UZZ4_PSEST</name>
<dbReference type="Gene3D" id="1.10.1470.10">
    <property type="entry name" value="YjbJ"/>
    <property type="match status" value="1"/>
</dbReference>
<dbReference type="RefSeq" id="WP_130291847.1">
    <property type="nucleotide sequence ID" value="NZ_SHKL01000001.1"/>
</dbReference>
<feature type="region of interest" description="Disordered" evidence="2">
    <location>
        <begin position="1"/>
        <end position="57"/>
    </location>
</feature>
<sequence length="57" mass="6057">MGADDKADHKKEELGGKLKEGVGKLTGDEGLEAQGKNDQAKSSLKQAGEKIKDAFKK</sequence>
<accession>A0A4Q7UZZ4</accession>
<dbReference type="Pfam" id="PF05532">
    <property type="entry name" value="CsbD"/>
    <property type="match status" value="1"/>
</dbReference>
<dbReference type="InterPro" id="IPR036629">
    <property type="entry name" value="YjbJ_sf"/>
</dbReference>
<dbReference type="EMBL" id="SHKL01000001">
    <property type="protein sequence ID" value="RZT87742.1"/>
    <property type="molecule type" value="Genomic_DNA"/>
</dbReference>
<feature type="compositionally biased region" description="Polar residues" evidence="2">
    <location>
        <begin position="36"/>
        <end position="45"/>
    </location>
</feature>
<feature type="domain" description="CsbD-like" evidence="3">
    <location>
        <begin position="5"/>
        <end position="57"/>
    </location>
</feature>
<evidence type="ECO:0000259" key="3">
    <source>
        <dbReference type="Pfam" id="PF05532"/>
    </source>
</evidence>
<gene>
    <name evidence="4" type="ORF">EV383_4668</name>
</gene>
<evidence type="ECO:0000256" key="2">
    <source>
        <dbReference type="SAM" id="MobiDB-lite"/>
    </source>
</evidence>
<comment type="similarity">
    <text evidence="1">Belongs to the UPF0337 (CsbD) family.</text>
</comment>
<evidence type="ECO:0000256" key="1">
    <source>
        <dbReference type="ARBA" id="ARBA00009129"/>
    </source>
</evidence>
<organism evidence="4 5">
    <name type="scientific">Pseudonocardia sediminis</name>
    <dbReference type="NCBI Taxonomy" id="1397368"/>
    <lineage>
        <taxon>Bacteria</taxon>
        <taxon>Bacillati</taxon>
        <taxon>Actinomycetota</taxon>
        <taxon>Actinomycetes</taxon>
        <taxon>Pseudonocardiales</taxon>
        <taxon>Pseudonocardiaceae</taxon>
        <taxon>Pseudonocardia</taxon>
    </lineage>
</organism>
<comment type="caution">
    <text evidence="4">The sequence shown here is derived from an EMBL/GenBank/DDBJ whole genome shotgun (WGS) entry which is preliminary data.</text>
</comment>
<dbReference type="AlphaFoldDB" id="A0A4Q7UZZ4"/>
<keyword evidence="5" id="KW-1185">Reference proteome</keyword>
<dbReference type="Proteomes" id="UP000291591">
    <property type="component" value="Unassembled WGS sequence"/>
</dbReference>